<dbReference type="InterPro" id="IPR027806">
    <property type="entry name" value="HARBI1_dom"/>
</dbReference>
<dbReference type="Pfam" id="PF13359">
    <property type="entry name" value="DDE_Tnp_4"/>
    <property type="match status" value="1"/>
</dbReference>
<keyword evidence="4" id="KW-0540">Nuclease</keyword>
<dbReference type="PANTHER" id="PTHR22930:SF281">
    <property type="entry name" value="NUCLEASE"/>
    <property type="match status" value="1"/>
</dbReference>
<evidence type="ECO:0000256" key="1">
    <source>
        <dbReference type="ARBA" id="ARBA00001968"/>
    </source>
</evidence>
<dbReference type="GO" id="GO:0004518">
    <property type="term" value="F:nuclease activity"/>
    <property type="evidence" value="ECO:0007669"/>
    <property type="project" value="UniProtKB-KW"/>
</dbReference>
<reference evidence="9" key="1">
    <citation type="submission" date="2019-10" db="EMBL/GenBank/DDBJ databases">
        <authorList>
            <person name="Zhang R."/>
            <person name="Pan Y."/>
            <person name="Wang J."/>
            <person name="Ma R."/>
            <person name="Yu S."/>
        </authorList>
    </citation>
    <scope>NUCLEOTIDE SEQUENCE</scope>
    <source>
        <strain evidence="9">LA-IB0</strain>
        <tissue evidence="9">Leaf</tissue>
    </source>
</reference>
<dbReference type="PANTHER" id="PTHR22930">
    <property type="match status" value="1"/>
</dbReference>
<dbReference type="GO" id="GO:0005634">
    <property type="term" value="C:nucleus"/>
    <property type="evidence" value="ECO:0007669"/>
    <property type="project" value="UniProtKB-SubCell"/>
</dbReference>
<evidence type="ECO:0000259" key="8">
    <source>
        <dbReference type="Pfam" id="PF13359"/>
    </source>
</evidence>
<evidence type="ECO:0000256" key="5">
    <source>
        <dbReference type="ARBA" id="ARBA00022723"/>
    </source>
</evidence>
<keyword evidence="6" id="KW-0378">Hydrolase</keyword>
<organism evidence="9 10">
    <name type="scientific">Buddleja alternifolia</name>
    <dbReference type="NCBI Taxonomy" id="168488"/>
    <lineage>
        <taxon>Eukaryota</taxon>
        <taxon>Viridiplantae</taxon>
        <taxon>Streptophyta</taxon>
        <taxon>Embryophyta</taxon>
        <taxon>Tracheophyta</taxon>
        <taxon>Spermatophyta</taxon>
        <taxon>Magnoliopsida</taxon>
        <taxon>eudicotyledons</taxon>
        <taxon>Gunneridae</taxon>
        <taxon>Pentapetalae</taxon>
        <taxon>asterids</taxon>
        <taxon>lamiids</taxon>
        <taxon>Lamiales</taxon>
        <taxon>Scrophulariaceae</taxon>
        <taxon>Buddlejeae</taxon>
        <taxon>Buddleja</taxon>
    </lineage>
</organism>
<evidence type="ECO:0000256" key="2">
    <source>
        <dbReference type="ARBA" id="ARBA00004123"/>
    </source>
</evidence>
<sequence length="240" mass="27970">MKTLQILNGSGLRLVQRALDGTYIEVIVRESDKPRYRNRKGDIATNVLGVCSQDMQFIYVLPGWEGSAADGRILRDAISRRNGLKIQNVDAGYTNGKGFLAPFRGQRYHLNDWRQGFQPTSPEEFFNMKHSSARNVIERAFGLIKKRWAVLRSPTWYPVKVQNRIIMACCLLHNLIQREMAVDPLEYELERDVVEEILAQDPEEVEAEYITTVENSNEWTNWRHNLATQMFNEWMQNRHI</sequence>
<dbReference type="EMBL" id="WHWC01000006">
    <property type="protein sequence ID" value="KAG8380517.1"/>
    <property type="molecule type" value="Genomic_DNA"/>
</dbReference>
<protein>
    <recommendedName>
        <fullName evidence="8">DDE Tnp4 domain-containing protein</fullName>
    </recommendedName>
</protein>
<feature type="domain" description="DDE Tnp4" evidence="8">
    <location>
        <begin position="19"/>
        <end position="174"/>
    </location>
</feature>
<evidence type="ECO:0000313" key="10">
    <source>
        <dbReference type="Proteomes" id="UP000826271"/>
    </source>
</evidence>
<comment type="similarity">
    <text evidence="3">Belongs to the HARBI1 family.</text>
</comment>
<comment type="cofactor">
    <cofactor evidence="1">
        <name>a divalent metal cation</name>
        <dbReference type="ChEBI" id="CHEBI:60240"/>
    </cofactor>
</comment>
<keyword evidence="7" id="KW-0539">Nucleus</keyword>
<dbReference type="InterPro" id="IPR045249">
    <property type="entry name" value="HARBI1-like"/>
</dbReference>
<name>A0AAV6XIU7_9LAMI</name>
<evidence type="ECO:0000256" key="6">
    <source>
        <dbReference type="ARBA" id="ARBA00022801"/>
    </source>
</evidence>
<evidence type="ECO:0000256" key="4">
    <source>
        <dbReference type="ARBA" id="ARBA00022722"/>
    </source>
</evidence>
<dbReference type="GO" id="GO:0046872">
    <property type="term" value="F:metal ion binding"/>
    <property type="evidence" value="ECO:0007669"/>
    <property type="project" value="UniProtKB-KW"/>
</dbReference>
<evidence type="ECO:0000256" key="7">
    <source>
        <dbReference type="ARBA" id="ARBA00023242"/>
    </source>
</evidence>
<dbReference type="GO" id="GO:0016787">
    <property type="term" value="F:hydrolase activity"/>
    <property type="evidence" value="ECO:0007669"/>
    <property type="project" value="UniProtKB-KW"/>
</dbReference>
<proteinExistence type="inferred from homology"/>
<accession>A0AAV6XIU7</accession>
<comment type="subcellular location">
    <subcellularLocation>
        <location evidence="2">Nucleus</location>
    </subcellularLocation>
</comment>
<keyword evidence="5" id="KW-0479">Metal-binding</keyword>
<evidence type="ECO:0000313" key="9">
    <source>
        <dbReference type="EMBL" id="KAG8380517.1"/>
    </source>
</evidence>
<dbReference type="Proteomes" id="UP000826271">
    <property type="component" value="Unassembled WGS sequence"/>
</dbReference>
<dbReference type="AlphaFoldDB" id="A0AAV6XIU7"/>
<evidence type="ECO:0000256" key="3">
    <source>
        <dbReference type="ARBA" id="ARBA00006958"/>
    </source>
</evidence>
<comment type="caution">
    <text evidence="9">The sequence shown here is derived from an EMBL/GenBank/DDBJ whole genome shotgun (WGS) entry which is preliminary data.</text>
</comment>
<gene>
    <name evidence="9" type="ORF">BUALT_Bualt06G0023900</name>
</gene>
<keyword evidence="10" id="KW-1185">Reference proteome</keyword>